<dbReference type="AlphaFoldDB" id="A0A812IA27"/>
<evidence type="ECO:0000313" key="2">
    <source>
        <dbReference type="EMBL" id="CAE7024591.1"/>
    </source>
</evidence>
<organism evidence="2 3">
    <name type="scientific">Symbiodinium natans</name>
    <dbReference type="NCBI Taxonomy" id="878477"/>
    <lineage>
        <taxon>Eukaryota</taxon>
        <taxon>Sar</taxon>
        <taxon>Alveolata</taxon>
        <taxon>Dinophyceae</taxon>
        <taxon>Suessiales</taxon>
        <taxon>Symbiodiniaceae</taxon>
        <taxon>Symbiodinium</taxon>
    </lineage>
</organism>
<comment type="caution">
    <text evidence="2">The sequence shown here is derived from an EMBL/GenBank/DDBJ whole genome shotgun (WGS) entry which is preliminary data.</text>
</comment>
<evidence type="ECO:0000256" key="1">
    <source>
        <dbReference type="SAM" id="MobiDB-lite"/>
    </source>
</evidence>
<feature type="compositionally biased region" description="Basic and acidic residues" evidence="1">
    <location>
        <begin position="153"/>
        <end position="175"/>
    </location>
</feature>
<reference evidence="2" key="1">
    <citation type="submission" date="2021-02" db="EMBL/GenBank/DDBJ databases">
        <authorList>
            <person name="Dougan E. K."/>
            <person name="Rhodes N."/>
            <person name="Thang M."/>
            <person name="Chan C."/>
        </authorList>
    </citation>
    <scope>NUCLEOTIDE SEQUENCE</scope>
</reference>
<dbReference type="OrthoDB" id="449173at2759"/>
<gene>
    <name evidence="2" type="ORF">SNAT2548_LOCUS3090</name>
</gene>
<accession>A0A812IA27</accession>
<dbReference type="Proteomes" id="UP000604046">
    <property type="component" value="Unassembled WGS sequence"/>
</dbReference>
<protein>
    <submittedName>
        <fullName evidence="2">Uncharacterized protein</fullName>
    </submittedName>
</protein>
<proteinExistence type="predicted"/>
<keyword evidence="3" id="KW-1185">Reference proteome</keyword>
<feature type="compositionally biased region" description="Polar residues" evidence="1">
    <location>
        <begin position="257"/>
        <end position="270"/>
    </location>
</feature>
<feature type="region of interest" description="Disordered" evidence="1">
    <location>
        <begin position="152"/>
        <end position="179"/>
    </location>
</feature>
<dbReference type="EMBL" id="CAJNDS010000191">
    <property type="protein sequence ID" value="CAE7024591.1"/>
    <property type="molecule type" value="Genomic_DNA"/>
</dbReference>
<feature type="region of interest" description="Disordered" evidence="1">
    <location>
        <begin position="241"/>
        <end position="270"/>
    </location>
</feature>
<evidence type="ECO:0000313" key="3">
    <source>
        <dbReference type="Proteomes" id="UP000604046"/>
    </source>
</evidence>
<sequence>MIEIVRISDDRHLDIIDKLFLVVDEMLMPPSSLTSMSRATPCAMTCVVAADGRAEELAEAKQAKEDLVELEHQTERHKDDREALLLALQPLEEEQDQVQAQAKAMRDLLEADRQKSEERSSEAAVYREEIAAHRLEFAAQEEELNALSSLEKQVAESRGARDKLRSEKSKLEETSKALQQSLEQQLGELREARRRSLQLKASHDDFVKLVPPASMRQVTLSTGAEQVLARASRKAEQLLAGLEGQGSGRPPARRQRTSTGASLGSPVTSTASLGLQQKLTQMAENSLKEELNDCRRSLVEHQQSVLEMARKRGEETQKLRAERRSLEEELSKVREDAHTAHSKSEAAIAELQRHLQEQTQEANRDAEKVGAEFSDLLQKQALERNALKEEVEELKRKQASERELAASSVRDREKATEYLHELEQELAKLRVEEDI</sequence>
<feature type="region of interest" description="Disordered" evidence="1">
    <location>
        <begin position="310"/>
        <end position="343"/>
    </location>
</feature>
<name>A0A812IA27_9DINO</name>